<evidence type="ECO:0000313" key="3">
    <source>
        <dbReference type="Proteomes" id="UP000037510"/>
    </source>
</evidence>
<comment type="caution">
    <text evidence="2">The sequence shown here is derived from an EMBL/GenBank/DDBJ whole genome shotgun (WGS) entry which is preliminary data.</text>
</comment>
<dbReference type="Proteomes" id="UP000037510">
    <property type="component" value="Unassembled WGS sequence"/>
</dbReference>
<dbReference type="SMART" id="SM00696">
    <property type="entry name" value="DM9"/>
    <property type="match status" value="1"/>
</dbReference>
<dbReference type="Pfam" id="PF11901">
    <property type="entry name" value="DM9"/>
    <property type="match status" value="1"/>
</dbReference>
<gene>
    <name evidence="2" type="ORF">OBRU01_09868</name>
</gene>
<protein>
    <submittedName>
        <fullName evidence="2">Putative farnesoic acid o-methyltransferase-like isoform 1 protein</fullName>
    </submittedName>
</protein>
<dbReference type="PANTHER" id="PTHR31649">
    <property type="entry name" value="AGAP009604-PA"/>
    <property type="match status" value="1"/>
</dbReference>
<dbReference type="PANTHER" id="PTHR31649:SF1">
    <property type="entry name" value="FARNESOIC ACID O-METHYL TRANSFERASE DOMAIN-CONTAINING PROTEIN"/>
    <property type="match status" value="1"/>
</dbReference>
<name>A0A0L7L0Y5_OPEBR</name>
<feature type="non-terminal residue" evidence="2">
    <location>
        <position position="1"/>
    </location>
</feature>
<evidence type="ECO:0000256" key="1">
    <source>
        <dbReference type="SAM" id="MobiDB-lite"/>
    </source>
</evidence>
<keyword evidence="2" id="KW-0808">Transferase</keyword>
<dbReference type="InterPro" id="IPR006616">
    <property type="entry name" value="DM9_repeat"/>
</dbReference>
<dbReference type="AlphaFoldDB" id="A0A0L7L0Y5"/>
<feature type="region of interest" description="Disordered" evidence="1">
    <location>
        <begin position="233"/>
        <end position="288"/>
    </location>
</feature>
<organism evidence="2 3">
    <name type="scientific">Operophtera brumata</name>
    <name type="common">Winter moth</name>
    <name type="synonym">Phalaena brumata</name>
    <dbReference type="NCBI Taxonomy" id="104452"/>
    <lineage>
        <taxon>Eukaryota</taxon>
        <taxon>Metazoa</taxon>
        <taxon>Ecdysozoa</taxon>
        <taxon>Arthropoda</taxon>
        <taxon>Hexapoda</taxon>
        <taxon>Insecta</taxon>
        <taxon>Pterygota</taxon>
        <taxon>Neoptera</taxon>
        <taxon>Endopterygota</taxon>
        <taxon>Lepidoptera</taxon>
        <taxon>Glossata</taxon>
        <taxon>Ditrysia</taxon>
        <taxon>Geometroidea</taxon>
        <taxon>Geometridae</taxon>
        <taxon>Larentiinae</taxon>
        <taxon>Operophtera</taxon>
    </lineage>
</organism>
<feature type="compositionally biased region" description="Basic and acidic residues" evidence="1">
    <location>
        <begin position="278"/>
        <end position="288"/>
    </location>
</feature>
<sequence>IEFSNPGAISINATSEGTINKSGLRFTLSEHNYSRFWVGWDSKSVRAGIGDSLEAVIESPVVSELNYITYTTIPPLSLKTPIVHSEPQMTLGKLEWKRCEDQLPDEAVIGGYIDGEIVYVVRAHHRQSLTPGAFALCGFNLQWKAASENRIPVDAFVAGYSEDSHEPLYIGRALQQENKIPGKVQLSHRVCYIPHGGREVAVKNFEVLTEPGLNIYSANEFVVPTPITGNDFLEEEEDEDDGDDHEEADVSGKTTPASGVLIIETGTKDHTSVGVNLSRRDREDTEKI</sequence>
<dbReference type="GO" id="GO:0032259">
    <property type="term" value="P:methylation"/>
    <property type="evidence" value="ECO:0007669"/>
    <property type="project" value="UniProtKB-KW"/>
</dbReference>
<accession>A0A0L7L0Y5</accession>
<feature type="compositionally biased region" description="Acidic residues" evidence="1">
    <location>
        <begin position="233"/>
        <end position="249"/>
    </location>
</feature>
<dbReference type="GO" id="GO:0008168">
    <property type="term" value="F:methyltransferase activity"/>
    <property type="evidence" value="ECO:0007669"/>
    <property type="project" value="UniProtKB-KW"/>
</dbReference>
<keyword evidence="3" id="KW-1185">Reference proteome</keyword>
<reference evidence="2 3" key="1">
    <citation type="journal article" date="2015" name="Genome Biol. Evol.">
        <title>The genome of winter moth (Operophtera brumata) provides a genomic perspective on sexual dimorphism and phenology.</title>
        <authorList>
            <person name="Derks M.F."/>
            <person name="Smit S."/>
            <person name="Salis L."/>
            <person name="Schijlen E."/>
            <person name="Bossers A."/>
            <person name="Mateman C."/>
            <person name="Pijl A.S."/>
            <person name="de Ridder D."/>
            <person name="Groenen M.A."/>
            <person name="Visser M.E."/>
            <person name="Megens H.J."/>
        </authorList>
    </citation>
    <scope>NUCLEOTIDE SEQUENCE [LARGE SCALE GENOMIC DNA]</scope>
    <source>
        <strain evidence="2">WM2013NL</strain>
        <tissue evidence="2">Head and thorax</tissue>
    </source>
</reference>
<keyword evidence="2" id="KW-0489">Methyltransferase</keyword>
<evidence type="ECO:0000313" key="2">
    <source>
        <dbReference type="EMBL" id="KOB69142.1"/>
    </source>
</evidence>
<dbReference type="EMBL" id="JTDY01003689">
    <property type="protein sequence ID" value="KOB69142.1"/>
    <property type="molecule type" value="Genomic_DNA"/>
</dbReference>
<proteinExistence type="predicted"/>